<dbReference type="RefSeq" id="WP_155177480.1">
    <property type="nucleotide sequence ID" value="NZ_JADNPM010000029.1"/>
</dbReference>
<evidence type="ECO:0000313" key="2">
    <source>
        <dbReference type="EMBL" id="MTR82687.1"/>
    </source>
</evidence>
<feature type="transmembrane region" description="Helical" evidence="1">
    <location>
        <begin position="6"/>
        <end position="26"/>
    </location>
</feature>
<reference evidence="2 3" key="1">
    <citation type="journal article" date="2019" name="Nat. Med.">
        <title>A library of human gut bacterial isolates paired with longitudinal multiomics data enables mechanistic microbiome research.</title>
        <authorList>
            <person name="Poyet M."/>
            <person name="Groussin M."/>
            <person name="Gibbons S.M."/>
            <person name="Avila-Pacheco J."/>
            <person name="Jiang X."/>
            <person name="Kearney S.M."/>
            <person name="Perrotta A.R."/>
            <person name="Berdy B."/>
            <person name="Zhao S."/>
            <person name="Lieberman T.D."/>
            <person name="Swanson P.K."/>
            <person name="Smith M."/>
            <person name="Roesemann S."/>
            <person name="Alexander J.E."/>
            <person name="Rich S.A."/>
            <person name="Livny J."/>
            <person name="Vlamakis H."/>
            <person name="Clish C."/>
            <person name="Bullock K."/>
            <person name="Deik A."/>
            <person name="Scott J."/>
            <person name="Pierce K.A."/>
            <person name="Xavier R.J."/>
            <person name="Alm E.J."/>
        </authorList>
    </citation>
    <scope>NUCLEOTIDE SEQUENCE [LARGE SCALE GENOMIC DNA]</scope>
    <source>
        <strain evidence="2 3">BIOML-A1</strain>
    </source>
</reference>
<evidence type="ECO:0000256" key="1">
    <source>
        <dbReference type="SAM" id="Phobius"/>
    </source>
</evidence>
<protein>
    <submittedName>
        <fullName evidence="2">Uncharacterized protein</fullName>
    </submittedName>
</protein>
<keyword evidence="1" id="KW-1133">Transmembrane helix</keyword>
<proteinExistence type="predicted"/>
<name>A0A844KQC4_9FIRM</name>
<gene>
    <name evidence="2" type="ORF">GMD30_13560</name>
</gene>
<accession>A0A844KQC4</accession>
<keyword evidence="1" id="KW-0472">Membrane</keyword>
<dbReference type="Proteomes" id="UP000446657">
    <property type="component" value="Unassembled WGS sequence"/>
</dbReference>
<organism evidence="2 3">
    <name type="scientific">Roseburia faecis</name>
    <dbReference type="NCBI Taxonomy" id="301302"/>
    <lineage>
        <taxon>Bacteria</taxon>
        <taxon>Bacillati</taxon>
        <taxon>Bacillota</taxon>
        <taxon>Clostridia</taxon>
        <taxon>Lachnospirales</taxon>
        <taxon>Lachnospiraceae</taxon>
        <taxon>Roseburia</taxon>
    </lineage>
</organism>
<sequence>MDINKIVLVITCAFSGISVIVSFLSLSNTRKIANKNGYINTVTASRERWASSLQSNGSSYLAIVDSIFLQRENRIQKYEELLKYQYAMAISLHDYDDDKELKSKMKEIQNHIYKFVASKNSDSLENEIAEVQKLKDEIYLLINRKHQEEWKKQKYEVALEE</sequence>
<comment type="caution">
    <text evidence="2">The sequence shown here is derived from an EMBL/GenBank/DDBJ whole genome shotgun (WGS) entry which is preliminary data.</text>
</comment>
<evidence type="ECO:0000313" key="3">
    <source>
        <dbReference type="Proteomes" id="UP000446657"/>
    </source>
</evidence>
<dbReference type="EMBL" id="WNAL01000032">
    <property type="protein sequence ID" value="MTR82687.1"/>
    <property type="molecule type" value="Genomic_DNA"/>
</dbReference>
<keyword evidence="1" id="KW-0812">Transmembrane</keyword>
<dbReference type="AlphaFoldDB" id="A0A844KQC4"/>